<evidence type="ECO:0000256" key="2">
    <source>
        <dbReference type="ARBA" id="ARBA00005179"/>
    </source>
</evidence>
<protein>
    <recommendedName>
        <fullName evidence="10">Cytochrome P450</fullName>
    </recommendedName>
</protein>
<reference evidence="9" key="1">
    <citation type="submission" date="2024-06" db="EMBL/GenBank/DDBJ databases">
        <title>Multi-omics analyses provide insights into the biosynthesis of the anticancer antibiotic pleurotin in Hohenbuehelia grisea.</title>
        <authorList>
            <person name="Weaver J.A."/>
            <person name="Alberti F."/>
        </authorList>
    </citation>
    <scope>NUCLEOTIDE SEQUENCE [LARGE SCALE GENOMIC DNA]</scope>
    <source>
        <strain evidence="9">T-177</strain>
    </source>
</reference>
<dbReference type="PANTHER" id="PTHR24305:SF187">
    <property type="entry name" value="P450, PUTATIVE (EUROFUNG)-RELATED"/>
    <property type="match status" value="1"/>
</dbReference>
<keyword evidence="5" id="KW-0560">Oxidoreductase</keyword>
<evidence type="ECO:0000256" key="4">
    <source>
        <dbReference type="ARBA" id="ARBA00022723"/>
    </source>
</evidence>
<evidence type="ECO:0000256" key="6">
    <source>
        <dbReference type="ARBA" id="ARBA00023004"/>
    </source>
</evidence>
<name>A0ABR3JFU2_9AGAR</name>
<evidence type="ECO:0000313" key="8">
    <source>
        <dbReference type="EMBL" id="KAL0954589.1"/>
    </source>
</evidence>
<organism evidence="8 9">
    <name type="scientific">Hohenbuehelia grisea</name>
    <dbReference type="NCBI Taxonomy" id="104357"/>
    <lineage>
        <taxon>Eukaryota</taxon>
        <taxon>Fungi</taxon>
        <taxon>Dikarya</taxon>
        <taxon>Basidiomycota</taxon>
        <taxon>Agaricomycotina</taxon>
        <taxon>Agaricomycetes</taxon>
        <taxon>Agaricomycetidae</taxon>
        <taxon>Agaricales</taxon>
        <taxon>Pleurotineae</taxon>
        <taxon>Pleurotaceae</taxon>
        <taxon>Hohenbuehelia</taxon>
    </lineage>
</organism>
<evidence type="ECO:0000313" key="9">
    <source>
        <dbReference type="Proteomes" id="UP001556367"/>
    </source>
</evidence>
<dbReference type="SUPFAM" id="SSF48264">
    <property type="entry name" value="Cytochrome P450"/>
    <property type="match status" value="1"/>
</dbReference>
<dbReference type="Pfam" id="PF00067">
    <property type="entry name" value="p450"/>
    <property type="match status" value="1"/>
</dbReference>
<evidence type="ECO:0008006" key="10">
    <source>
        <dbReference type="Google" id="ProtNLM"/>
    </source>
</evidence>
<dbReference type="InterPro" id="IPR050121">
    <property type="entry name" value="Cytochrome_P450_monoxygenase"/>
</dbReference>
<keyword evidence="6" id="KW-0408">Iron</keyword>
<keyword evidence="4" id="KW-0479">Metal-binding</keyword>
<dbReference type="PANTHER" id="PTHR24305">
    <property type="entry name" value="CYTOCHROME P450"/>
    <property type="match status" value="1"/>
</dbReference>
<comment type="pathway">
    <text evidence="2">Secondary metabolite biosynthesis.</text>
</comment>
<comment type="caution">
    <text evidence="8">The sequence shown here is derived from an EMBL/GenBank/DDBJ whole genome shotgun (WGS) entry which is preliminary data.</text>
</comment>
<dbReference type="InterPro" id="IPR001128">
    <property type="entry name" value="Cyt_P450"/>
</dbReference>
<dbReference type="EMBL" id="JASNQZ010000007">
    <property type="protein sequence ID" value="KAL0954589.1"/>
    <property type="molecule type" value="Genomic_DNA"/>
</dbReference>
<dbReference type="CDD" id="cd11061">
    <property type="entry name" value="CYP67-like"/>
    <property type="match status" value="1"/>
</dbReference>
<keyword evidence="9" id="KW-1185">Reference proteome</keyword>
<dbReference type="Gene3D" id="1.10.630.10">
    <property type="entry name" value="Cytochrome P450"/>
    <property type="match status" value="1"/>
</dbReference>
<keyword evidence="7" id="KW-0503">Monooxygenase</keyword>
<evidence type="ECO:0000256" key="7">
    <source>
        <dbReference type="ARBA" id="ARBA00023033"/>
    </source>
</evidence>
<evidence type="ECO:0000256" key="3">
    <source>
        <dbReference type="ARBA" id="ARBA00010617"/>
    </source>
</evidence>
<dbReference type="InterPro" id="IPR002403">
    <property type="entry name" value="Cyt_P450_E_grp-IV"/>
</dbReference>
<comment type="similarity">
    <text evidence="3">Belongs to the cytochrome P450 family.</text>
</comment>
<proteinExistence type="inferred from homology"/>
<dbReference type="InterPro" id="IPR036396">
    <property type="entry name" value="Cyt_P450_sf"/>
</dbReference>
<evidence type="ECO:0000256" key="5">
    <source>
        <dbReference type="ARBA" id="ARBA00023002"/>
    </source>
</evidence>
<dbReference type="Proteomes" id="UP001556367">
    <property type="component" value="Unassembled WGS sequence"/>
</dbReference>
<dbReference type="PRINTS" id="PR00385">
    <property type="entry name" value="P450"/>
</dbReference>
<gene>
    <name evidence="8" type="ORF">HGRIS_003549</name>
</gene>
<accession>A0ABR3JFU2</accession>
<dbReference type="PRINTS" id="PR00465">
    <property type="entry name" value="EP450IV"/>
</dbReference>
<comment type="cofactor">
    <cofactor evidence="1">
        <name>heme</name>
        <dbReference type="ChEBI" id="CHEBI:30413"/>
    </cofactor>
</comment>
<sequence>MNPFTHFLSIFAAPVAIARLQAHLSNGFLPMTTSGCLQFICVYVMTLVLSVSTYRLSPFHPLAQYPGPVLCKLSKLWMMYISSQGKQHIYYQALHRRYGDVVRIGKFEFIISNCRPCSGALAVNNTVNVAGPNELSIIDPSVMSPLYGQNELPKGPMWDGRLSGGQTRSLVAVRDLHEHARRRKPWARALGTAALKNYEPIMKQRAHELVERLERTDGRVDLAEFISFFAYDFMSDMAFGGGFDLLKNGDKNGFWRLLDSSVPTPTILGHAPWLSQYYARLPGKGTTMPEFRAFAYGCAQKRISEGSTAKDIFYYLNNEDGHEPVQPPLREVISGGTLVIVAGSDTTASALSNAFYMLLCNSTAYKRLRGEIDKHFAPGDDVSDVAKHLNMPYLNGVINESLRMFPPVPSGGQRANPHDAPTQILGSYAIPGGTSVITPIYVLHRDPRNFSEPETFMPERWMSPDLRAQLEPEIFSENKAASFVHEPTAFIPFSIGSSNCVGKSLAYQM</sequence>
<evidence type="ECO:0000256" key="1">
    <source>
        <dbReference type="ARBA" id="ARBA00001971"/>
    </source>
</evidence>